<feature type="chain" id="PRO_5041770006" description="Hydrophobin" evidence="7">
    <location>
        <begin position="21"/>
        <end position="119"/>
    </location>
</feature>
<name>A0AAD6ZPY5_9AGAR</name>
<evidence type="ECO:0000256" key="4">
    <source>
        <dbReference type="ARBA" id="ARBA00022525"/>
    </source>
</evidence>
<dbReference type="AlphaFoldDB" id="A0AAD6ZPY5"/>
<comment type="subcellular location">
    <subcellularLocation>
        <location evidence="1 7">Secreted</location>
        <location evidence="1 7">Cell wall</location>
    </subcellularLocation>
</comment>
<keyword evidence="5 7" id="KW-1015">Disulfide bond</keyword>
<comment type="caution">
    <text evidence="8">The sequence shown here is derived from an EMBL/GenBank/DDBJ whole genome shotgun (WGS) entry which is preliminary data.</text>
</comment>
<protein>
    <recommendedName>
        <fullName evidence="7">Hydrophobin</fullName>
    </recommendedName>
</protein>
<evidence type="ECO:0000256" key="1">
    <source>
        <dbReference type="ARBA" id="ARBA00004191"/>
    </source>
</evidence>
<dbReference type="Proteomes" id="UP001218218">
    <property type="component" value="Unassembled WGS sequence"/>
</dbReference>
<organism evidence="8 9">
    <name type="scientific">Mycena albidolilacea</name>
    <dbReference type="NCBI Taxonomy" id="1033008"/>
    <lineage>
        <taxon>Eukaryota</taxon>
        <taxon>Fungi</taxon>
        <taxon>Dikarya</taxon>
        <taxon>Basidiomycota</taxon>
        <taxon>Agaricomycotina</taxon>
        <taxon>Agaricomycetes</taxon>
        <taxon>Agaricomycetidae</taxon>
        <taxon>Agaricales</taxon>
        <taxon>Marasmiineae</taxon>
        <taxon>Mycenaceae</taxon>
        <taxon>Mycena</taxon>
    </lineage>
</organism>
<keyword evidence="3 7" id="KW-0134">Cell wall</keyword>
<keyword evidence="9" id="KW-1185">Reference proteome</keyword>
<dbReference type="GO" id="GO:0005199">
    <property type="term" value="F:structural constituent of cell wall"/>
    <property type="evidence" value="ECO:0007669"/>
    <property type="project" value="InterPro"/>
</dbReference>
<dbReference type="InterPro" id="IPR001338">
    <property type="entry name" value="Class_I_Hydrophobin"/>
</dbReference>
<evidence type="ECO:0000313" key="8">
    <source>
        <dbReference type="EMBL" id="KAJ7333394.1"/>
    </source>
</evidence>
<evidence type="ECO:0000313" key="9">
    <source>
        <dbReference type="Proteomes" id="UP001218218"/>
    </source>
</evidence>
<evidence type="ECO:0000256" key="6">
    <source>
        <dbReference type="ARBA" id="ARBA00093546"/>
    </source>
</evidence>
<feature type="signal peptide" evidence="7">
    <location>
        <begin position="1"/>
        <end position="20"/>
    </location>
</feature>
<comment type="similarity">
    <text evidence="2 7">Belongs to the fungal hydrophobin family.</text>
</comment>
<evidence type="ECO:0000256" key="2">
    <source>
        <dbReference type="ARBA" id="ARBA00010446"/>
    </source>
</evidence>
<dbReference type="CDD" id="cd23507">
    <property type="entry name" value="hydrophobin_I"/>
    <property type="match status" value="1"/>
</dbReference>
<dbReference type="SMART" id="SM00075">
    <property type="entry name" value="HYDRO"/>
    <property type="match status" value="1"/>
</dbReference>
<reference evidence="8" key="1">
    <citation type="submission" date="2023-03" db="EMBL/GenBank/DDBJ databases">
        <title>Massive genome expansion in bonnet fungi (Mycena s.s.) driven by repeated elements and novel gene families across ecological guilds.</title>
        <authorList>
            <consortium name="Lawrence Berkeley National Laboratory"/>
            <person name="Harder C.B."/>
            <person name="Miyauchi S."/>
            <person name="Viragh M."/>
            <person name="Kuo A."/>
            <person name="Thoen E."/>
            <person name="Andreopoulos B."/>
            <person name="Lu D."/>
            <person name="Skrede I."/>
            <person name="Drula E."/>
            <person name="Henrissat B."/>
            <person name="Morin E."/>
            <person name="Kohler A."/>
            <person name="Barry K."/>
            <person name="LaButti K."/>
            <person name="Morin E."/>
            <person name="Salamov A."/>
            <person name="Lipzen A."/>
            <person name="Mereny Z."/>
            <person name="Hegedus B."/>
            <person name="Baldrian P."/>
            <person name="Stursova M."/>
            <person name="Weitz H."/>
            <person name="Taylor A."/>
            <person name="Grigoriev I.V."/>
            <person name="Nagy L.G."/>
            <person name="Martin F."/>
            <person name="Kauserud H."/>
        </authorList>
    </citation>
    <scope>NUCLEOTIDE SEQUENCE</scope>
    <source>
        <strain evidence="8">CBHHK002</strain>
    </source>
</reference>
<evidence type="ECO:0000256" key="5">
    <source>
        <dbReference type="ARBA" id="ARBA00023157"/>
    </source>
</evidence>
<keyword evidence="7" id="KW-0732">Signal</keyword>
<dbReference type="Pfam" id="PF01185">
    <property type="entry name" value="Hydrophobin"/>
    <property type="match status" value="1"/>
</dbReference>
<keyword evidence="4 7" id="KW-0964">Secreted</keyword>
<gene>
    <name evidence="8" type="ORF">DFH08DRAFT_966223</name>
</gene>
<sequence>MLFRLSRSFAVAALLTAVGATTTISASPPGPTPIPFSQCHTGDAQCCNSVESVQAPGVTAILGTLGIGVADNTIVVGLNCAPITIIGVGGGGNCAEQPVCCSNNEFDGLISLGCTPLLL</sequence>
<accession>A0AAD6ZPY5</accession>
<evidence type="ECO:0000256" key="3">
    <source>
        <dbReference type="ARBA" id="ARBA00022512"/>
    </source>
</evidence>
<dbReference type="GO" id="GO:0009277">
    <property type="term" value="C:fungal-type cell wall"/>
    <property type="evidence" value="ECO:0007669"/>
    <property type="project" value="InterPro"/>
</dbReference>
<comment type="subunit">
    <text evidence="6">Self-assembles to form functional amyloid fibrils called rodlets. Self-assembly into fibrillar rodlets occurs spontaneously at hydrophobic:hydrophilic interfaces and the rodlets further associate laterally to form amphipathic monolayers.</text>
</comment>
<proteinExistence type="inferred from homology"/>
<evidence type="ECO:0000256" key="7">
    <source>
        <dbReference type="RuleBase" id="RU365009"/>
    </source>
</evidence>
<dbReference type="EMBL" id="JARIHO010000034">
    <property type="protein sequence ID" value="KAJ7333394.1"/>
    <property type="molecule type" value="Genomic_DNA"/>
</dbReference>